<dbReference type="OrthoDB" id="185601at2"/>
<keyword evidence="3" id="KW-1185">Reference proteome</keyword>
<accession>A0A1G7WF18</accession>
<sequence>MRLDYAYKQYFKELSTKDPLTNTYNRLKFNESLSSEIELAKRYGNTFSLIMFDIDHFKNFNDKRGHSFGDKILVEVSNLVKESIRGVDIFARWGGEEFVILLPHTVSNEATALAERLRRAIYKASLKKEMPLTCSFGVTSFYGHDNQDVIMERVDRALYKAKESGRNIVVTELYNLKRQCSR</sequence>
<organism evidence="2 3">
    <name type="scientific">Desulfosporosinus hippei DSM 8344</name>
    <dbReference type="NCBI Taxonomy" id="1121419"/>
    <lineage>
        <taxon>Bacteria</taxon>
        <taxon>Bacillati</taxon>
        <taxon>Bacillota</taxon>
        <taxon>Clostridia</taxon>
        <taxon>Eubacteriales</taxon>
        <taxon>Desulfitobacteriaceae</taxon>
        <taxon>Desulfosporosinus</taxon>
    </lineage>
</organism>
<reference evidence="3" key="1">
    <citation type="submission" date="2016-10" db="EMBL/GenBank/DDBJ databases">
        <authorList>
            <person name="Varghese N."/>
            <person name="Submissions S."/>
        </authorList>
    </citation>
    <scope>NUCLEOTIDE SEQUENCE [LARGE SCALE GENOMIC DNA]</scope>
    <source>
        <strain evidence="3">DSM 8344</strain>
    </source>
</reference>
<dbReference type="InterPro" id="IPR029787">
    <property type="entry name" value="Nucleotide_cyclase"/>
</dbReference>
<dbReference type="SUPFAM" id="SSF55073">
    <property type="entry name" value="Nucleotide cyclase"/>
    <property type="match status" value="1"/>
</dbReference>
<dbReference type="FunFam" id="3.30.70.270:FF:000001">
    <property type="entry name" value="Diguanylate cyclase domain protein"/>
    <property type="match status" value="1"/>
</dbReference>
<dbReference type="InterPro" id="IPR050469">
    <property type="entry name" value="Diguanylate_Cyclase"/>
</dbReference>
<dbReference type="Gene3D" id="3.30.70.270">
    <property type="match status" value="1"/>
</dbReference>
<dbReference type="EMBL" id="FNCP01000005">
    <property type="protein sequence ID" value="SDG69760.1"/>
    <property type="molecule type" value="Genomic_DNA"/>
</dbReference>
<name>A0A1G7WF18_9FIRM</name>
<evidence type="ECO:0000313" key="2">
    <source>
        <dbReference type="EMBL" id="SDG69760.1"/>
    </source>
</evidence>
<protein>
    <submittedName>
        <fullName evidence="2">Diguanylate cyclase (GGDEF) domain-containing protein</fullName>
    </submittedName>
</protein>
<dbReference type="Pfam" id="PF00990">
    <property type="entry name" value="GGDEF"/>
    <property type="match status" value="1"/>
</dbReference>
<dbReference type="RefSeq" id="WP_092331282.1">
    <property type="nucleotide sequence ID" value="NZ_FNCP01000005.1"/>
</dbReference>
<dbReference type="Proteomes" id="UP000198656">
    <property type="component" value="Unassembled WGS sequence"/>
</dbReference>
<dbReference type="PANTHER" id="PTHR45138:SF9">
    <property type="entry name" value="DIGUANYLATE CYCLASE DGCM-RELATED"/>
    <property type="match status" value="1"/>
</dbReference>
<dbReference type="InterPro" id="IPR043128">
    <property type="entry name" value="Rev_trsase/Diguanyl_cyclase"/>
</dbReference>
<dbReference type="PANTHER" id="PTHR45138">
    <property type="entry name" value="REGULATORY COMPONENTS OF SENSORY TRANSDUCTION SYSTEM"/>
    <property type="match status" value="1"/>
</dbReference>
<dbReference type="PROSITE" id="PS50887">
    <property type="entry name" value="GGDEF"/>
    <property type="match status" value="1"/>
</dbReference>
<dbReference type="NCBIfam" id="TIGR00254">
    <property type="entry name" value="GGDEF"/>
    <property type="match status" value="1"/>
</dbReference>
<dbReference type="GO" id="GO:0052621">
    <property type="term" value="F:diguanylate cyclase activity"/>
    <property type="evidence" value="ECO:0007669"/>
    <property type="project" value="TreeGrafter"/>
</dbReference>
<dbReference type="CDD" id="cd01949">
    <property type="entry name" value="GGDEF"/>
    <property type="match status" value="1"/>
</dbReference>
<proteinExistence type="predicted"/>
<dbReference type="InterPro" id="IPR000160">
    <property type="entry name" value="GGDEF_dom"/>
</dbReference>
<feature type="domain" description="GGDEF" evidence="1">
    <location>
        <begin position="45"/>
        <end position="174"/>
    </location>
</feature>
<dbReference type="SMART" id="SM00267">
    <property type="entry name" value="GGDEF"/>
    <property type="match status" value="1"/>
</dbReference>
<evidence type="ECO:0000313" key="3">
    <source>
        <dbReference type="Proteomes" id="UP000198656"/>
    </source>
</evidence>
<dbReference type="AlphaFoldDB" id="A0A1G7WF18"/>
<evidence type="ECO:0000259" key="1">
    <source>
        <dbReference type="PROSITE" id="PS50887"/>
    </source>
</evidence>
<dbReference type="STRING" id="1121419.SAMN05443529_105106"/>
<gene>
    <name evidence="2" type="ORF">SAMN05443529_105106</name>
</gene>